<feature type="region of interest" description="Disordered" evidence="1">
    <location>
        <begin position="1"/>
        <end position="30"/>
    </location>
</feature>
<proteinExistence type="predicted"/>
<evidence type="ECO:0000313" key="2">
    <source>
        <dbReference type="EMBL" id="KAG0143979.1"/>
    </source>
</evidence>
<keyword evidence="3" id="KW-1185">Reference proteome</keyword>
<comment type="caution">
    <text evidence="2">The sequence shown here is derived from an EMBL/GenBank/DDBJ whole genome shotgun (WGS) entry which is preliminary data.</text>
</comment>
<evidence type="ECO:0000313" key="3">
    <source>
        <dbReference type="Proteomes" id="UP000886653"/>
    </source>
</evidence>
<gene>
    <name evidence="2" type="ORF">CROQUDRAFT_660500</name>
</gene>
<dbReference type="EMBL" id="MU167305">
    <property type="protein sequence ID" value="KAG0143979.1"/>
    <property type="molecule type" value="Genomic_DNA"/>
</dbReference>
<name>A0A9P6T9U8_9BASI</name>
<evidence type="ECO:0000256" key="1">
    <source>
        <dbReference type="SAM" id="MobiDB-lite"/>
    </source>
</evidence>
<dbReference type="AlphaFoldDB" id="A0A9P6T9U8"/>
<sequence length="88" mass="9444">MSTRRPGKGSVAAEGRGATPVQVPAPQDLNGVFNPTELVVLTKEQHKAITKGNWVAFPLEELTPMGDTEEMDQADGTVMLTHAQSVAW</sequence>
<organism evidence="2 3">
    <name type="scientific">Cronartium quercuum f. sp. fusiforme G11</name>
    <dbReference type="NCBI Taxonomy" id="708437"/>
    <lineage>
        <taxon>Eukaryota</taxon>
        <taxon>Fungi</taxon>
        <taxon>Dikarya</taxon>
        <taxon>Basidiomycota</taxon>
        <taxon>Pucciniomycotina</taxon>
        <taxon>Pucciniomycetes</taxon>
        <taxon>Pucciniales</taxon>
        <taxon>Coleosporiaceae</taxon>
        <taxon>Cronartium</taxon>
    </lineage>
</organism>
<accession>A0A9P6T9U8</accession>
<reference evidence="2" key="1">
    <citation type="submission" date="2013-11" db="EMBL/GenBank/DDBJ databases">
        <title>Genome sequence of the fusiform rust pathogen reveals effectors for host alternation and coevolution with pine.</title>
        <authorList>
            <consortium name="DOE Joint Genome Institute"/>
            <person name="Smith K."/>
            <person name="Pendleton A."/>
            <person name="Kubisiak T."/>
            <person name="Anderson C."/>
            <person name="Salamov A."/>
            <person name="Aerts A."/>
            <person name="Riley R."/>
            <person name="Clum A."/>
            <person name="Lindquist E."/>
            <person name="Ence D."/>
            <person name="Campbell M."/>
            <person name="Kronenberg Z."/>
            <person name="Feau N."/>
            <person name="Dhillon B."/>
            <person name="Hamelin R."/>
            <person name="Burleigh J."/>
            <person name="Smith J."/>
            <person name="Yandell M."/>
            <person name="Nelson C."/>
            <person name="Grigoriev I."/>
            <person name="Davis J."/>
        </authorList>
    </citation>
    <scope>NUCLEOTIDE SEQUENCE</scope>
    <source>
        <strain evidence="2">G11</strain>
    </source>
</reference>
<protein>
    <submittedName>
        <fullName evidence="2">Uncharacterized protein</fullName>
    </submittedName>
</protein>
<dbReference type="Proteomes" id="UP000886653">
    <property type="component" value="Unassembled WGS sequence"/>
</dbReference>